<name>A0AAW0AMJ4_9AGAR</name>
<evidence type="ECO:0000313" key="1">
    <source>
        <dbReference type="EMBL" id="KAK7014418.1"/>
    </source>
</evidence>
<dbReference type="SUPFAM" id="SSF52047">
    <property type="entry name" value="RNI-like"/>
    <property type="match status" value="1"/>
</dbReference>
<keyword evidence="2" id="KW-1185">Reference proteome</keyword>
<dbReference type="AlphaFoldDB" id="A0AAW0AMJ4"/>
<dbReference type="EMBL" id="JAWWNJ010000057">
    <property type="protein sequence ID" value="KAK7014418.1"/>
    <property type="molecule type" value="Genomic_DNA"/>
</dbReference>
<protein>
    <submittedName>
        <fullName evidence="1">Uncharacterized protein</fullName>
    </submittedName>
</protein>
<comment type="caution">
    <text evidence="1">The sequence shown here is derived from an EMBL/GenBank/DDBJ whole genome shotgun (WGS) entry which is preliminary data.</text>
</comment>
<evidence type="ECO:0000313" key="2">
    <source>
        <dbReference type="Proteomes" id="UP001362999"/>
    </source>
</evidence>
<proteinExistence type="predicted"/>
<dbReference type="Proteomes" id="UP001362999">
    <property type="component" value="Unassembled WGS sequence"/>
</dbReference>
<gene>
    <name evidence="1" type="ORF">R3P38DRAFT_3003486</name>
</gene>
<sequence>REVFETAATKHHSAIPTLLRVCRRVHSWYIRRFNRALSPALFSFDLQGRAAAVSCRVDSILLWIHQFAVLLPTQFPSRIGESKNLKQAVRHLLLRYDSGYNRESQIPISKFLSEMPGLESLALIMVGNGIDSDEIFNVMDGLRILKRLNLCVPSRQPGAWARSILSRSLFLAVTHLELYYEAGVEAPSWVDWAALASLPALTHLCLEYELARHILLPTSDNCKQLTLLVIAFWRENLVVTAQDYAQHLPIQDSRVVVMVILKFQHEWEQGARFGNDFWARADAFVARRRDGDVKRSISYIRSLIPIDTLYLQSFTYLFSFVHYVCLLKCFGTRVGVDFGLERFYDLDDFLPKLIHLATDPLELVRNGAKRVLLVSQFCMEGRSLGDVRCVIVIVLGADAD</sequence>
<reference evidence="1 2" key="1">
    <citation type="journal article" date="2024" name="J Genomics">
        <title>Draft genome sequencing and assembly of Favolaschia claudopus CIRM-BRFM 2984 isolated from oak limbs.</title>
        <authorList>
            <person name="Navarro D."/>
            <person name="Drula E."/>
            <person name="Chaduli D."/>
            <person name="Cazenave R."/>
            <person name="Ahrendt S."/>
            <person name="Wang J."/>
            <person name="Lipzen A."/>
            <person name="Daum C."/>
            <person name="Barry K."/>
            <person name="Grigoriev I.V."/>
            <person name="Favel A."/>
            <person name="Rosso M.N."/>
            <person name="Martin F."/>
        </authorList>
    </citation>
    <scope>NUCLEOTIDE SEQUENCE [LARGE SCALE GENOMIC DNA]</scope>
    <source>
        <strain evidence="1 2">CIRM-BRFM 2984</strain>
    </source>
</reference>
<feature type="non-terminal residue" evidence="1">
    <location>
        <position position="1"/>
    </location>
</feature>
<organism evidence="1 2">
    <name type="scientific">Favolaschia claudopus</name>
    <dbReference type="NCBI Taxonomy" id="2862362"/>
    <lineage>
        <taxon>Eukaryota</taxon>
        <taxon>Fungi</taxon>
        <taxon>Dikarya</taxon>
        <taxon>Basidiomycota</taxon>
        <taxon>Agaricomycotina</taxon>
        <taxon>Agaricomycetes</taxon>
        <taxon>Agaricomycetidae</taxon>
        <taxon>Agaricales</taxon>
        <taxon>Marasmiineae</taxon>
        <taxon>Mycenaceae</taxon>
        <taxon>Favolaschia</taxon>
    </lineage>
</organism>
<accession>A0AAW0AMJ4</accession>